<proteinExistence type="predicted"/>
<dbReference type="EMBL" id="CM041553">
    <property type="protein sequence ID" value="KAI3352585.1"/>
    <property type="molecule type" value="Genomic_DNA"/>
</dbReference>
<gene>
    <name evidence="1" type="ORF">L3Q82_005520</name>
</gene>
<comment type="caution">
    <text evidence="1">The sequence shown here is derived from an EMBL/GenBank/DDBJ whole genome shotgun (WGS) entry which is preliminary data.</text>
</comment>
<reference evidence="1" key="1">
    <citation type="submission" date="2022-04" db="EMBL/GenBank/DDBJ databases">
        <title>Jade perch genome.</title>
        <authorList>
            <person name="Chao B."/>
        </authorList>
    </citation>
    <scope>NUCLEOTIDE SEQUENCE</scope>
    <source>
        <strain evidence="1">CB-2022</strain>
    </source>
</reference>
<evidence type="ECO:0000313" key="2">
    <source>
        <dbReference type="Proteomes" id="UP000831701"/>
    </source>
</evidence>
<name>A0ACB8VAP6_9TELE</name>
<evidence type="ECO:0000313" key="1">
    <source>
        <dbReference type="EMBL" id="KAI3352585.1"/>
    </source>
</evidence>
<keyword evidence="2" id="KW-1185">Reference proteome</keyword>
<dbReference type="Proteomes" id="UP000831701">
    <property type="component" value="Chromosome 23"/>
</dbReference>
<protein>
    <submittedName>
        <fullName evidence="1">Uncharacterized protein</fullName>
    </submittedName>
</protein>
<sequence length="319" mass="34890">MRVGVPDRLMVKKELSRKAGSSRFTGVNLRSHLTYGHELWVMTRKDKIMDTSAAEMSFLRRVAGRSLEIGCLAHGSSHQALHLTPDSQLPHHHLPPPPTFSQQPPPPCSLLSVDSTGPTTAGCCSRSPSPSRPSVHHRLLSIITTIMRVLLESSWMRFGPAGRGSYDWVTGSPSTQEKQGSTWNGLDLGDDRKSELVVYIVLPVVSALLLALLVGLVYRRCSRSKLSLADIIALDLQDAESSAEFLSSLTRNAERHTSTSSDGSDGVFVMVYLPPPYEKTLTKITRAASLSSSKDVESIKIEDLEAKLCPELKASGRYV</sequence>
<accession>A0ACB8VAP6</accession>
<organism evidence="1 2">
    <name type="scientific">Scortum barcoo</name>
    <name type="common">barcoo grunter</name>
    <dbReference type="NCBI Taxonomy" id="214431"/>
    <lineage>
        <taxon>Eukaryota</taxon>
        <taxon>Metazoa</taxon>
        <taxon>Chordata</taxon>
        <taxon>Craniata</taxon>
        <taxon>Vertebrata</taxon>
        <taxon>Euteleostomi</taxon>
        <taxon>Actinopterygii</taxon>
        <taxon>Neopterygii</taxon>
        <taxon>Teleostei</taxon>
        <taxon>Neoteleostei</taxon>
        <taxon>Acanthomorphata</taxon>
        <taxon>Eupercaria</taxon>
        <taxon>Centrarchiformes</taxon>
        <taxon>Terapontoidei</taxon>
        <taxon>Terapontidae</taxon>
        <taxon>Scortum</taxon>
    </lineage>
</organism>